<evidence type="ECO:0000256" key="4">
    <source>
        <dbReference type="PIRSR" id="PIRSR600760-2"/>
    </source>
</evidence>
<dbReference type="InterPro" id="IPR020583">
    <property type="entry name" value="Inositol_monoP_metal-BS"/>
</dbReference>
<dbReference type="PANTHER" id="PTHR20854:SF4">
    <property type="entry name" value="INOSITOL-1-MONOPHOSPHATASE-RELATED"/>
    <property type="match status" value="1"/>
</dbReference>
<accession>A0A7H0SMP7</accession>
<feature type="binding site" evidence="4">
    <location>
        <position position="98"/>
    </location>
    <ligand>
        <name>Mg(2+)</name>
        <dbReference type="ChEBI" id="CHEBI:18420"/>
        <label>1</label>
        <note>catalytic</note>
    </ligand>
</feature>
<dbReference type="Gene3D" id="3.30.540.10">
    <property type="entry name" value="Fructose-1,6-Bisphosphatase, subunit A, domain 1"/>
    <property type="match status" value="1"/>
</dbReference>
<keyword evidence="1 4" id="KW-0479">Metal-binding</keyword>
<protein>
    <submittedName>
        <fullName evidence="5">Inositol monophosphatase</fullName>
    </submittedName>
</protein>
<keyword evidence="2" id="KW-0378">Hydrolase</keyword>
<dbReference type="GO" id="GO:0006020">
    <property type="term" value="P:inositol metabolic process"/>
    <property type="evidence" value="ECO:0007669"/>
    <property type="project" value="TreeGrafter"/>
</dbReference>
<sequence>MQDSLSLFLDTHRHSDDAQIAHDLVRTAGQLALQMRQEGITTEYKTSISDVVTDADKAAENLVSKALAALRPDDGILGEEGTQRASQSGRTWVIDPVDGTYNFTSGSDYWCSAVALVHGDTSAPDRIELGAVHRPTTDQTWIGGPELPTTCNGAPLNPLAQDGNPTADAPLPGLAEVSLGTYLHPSWMQREEVLKAWLSVAKVPATIRMFGAASVDLALLASGTLGGWLQHSVKDWDWLPGAALVSGVGGTTAAVEAGGVTWKIAGTSGVVSDISRLLIS</sequence>
<dbReference type="PANTHER" id="PTHR20854">
    <property type="entry name" value="INOSITOL MONOPHOSPHATASE"/>
    <property type="match status" value="1"/>
</dbReference>
<dbReference type="Pfam" id="PF00459">
    <property type="entry name" value="Inositol_P"/>
    <property type="match status" value="1"/>
</dbReference>
<dbReference type="KEGG" id="cpoy:GP475_03515"/>
<dbReference type="GO" id="GO:0046872">
    <property type="term" value="F:metal ion binding"/>
    <property type="evidence" value="ECO:0007669"/>
    <property type="project" value="UniProtKB-KW"/>
</dbReference>
<comment type="cofactor">
    <cofactor evidence="4">
        <name>Mg(2+)</name>
        <dbReference type="ChEBI" id="CHEBI:18420"/>
    </cofactor>
</comment>
<organism evidence="5 6">
    <name type="scientific">Corynebacterium poyangense</name>
    <dbReference type="NCBI Taxonomy" id="2684405"/>
    <lineage>
        <taxon>Bacteria</taxon>
        <taxon>Bacillati</taxon>
        <taxon>Actinomycetota</taxon>
        <taxon>Actinomycetes</taxon>
        <taxon>Mycobacteriales</taxon>
        <taxon>Corynebacteriaceae</taxon>
        <taxon>Corynebacterium</taxon>
    </lineage>
</organism>
<evidence type="ECO:0000313" key="5">
    <source>
        <dbReference type="EMBL" id="QNQ89822.1"/>
    </source>
</evidence>
<keyword evidence="3 4" id="KW-0460">Magnesium</keyword>
<reference evidence="5 6" key="1">
    <citation type="submission" date="2019-12" db="EMBL/GenBank/DDBJ databases">
        <title>Corynebacterium sp. nov., isolated from feces of the Anser Albifrons in China.</title>
        <authorList>
            <person name="Liu Q."/>
        </authorList>
    </citation>
    <scope>NUCLEOTIDE SEQUENCE [LARGE SCALE GENOMIC DNA]</scope>
    <source>
        <strain evidence="5 6">4H37-19</strain>
    </source>
</reference>
<proteinExistence type="predicted"/>
<dbReference type="PRINTS" id="PR00377">
    <property type="entry name" value="IMPHPHTASES"/>
</dbReference>
<dbReference type="AlphaFoldDB" id="A0A7H0SMP7"/>
<dbReference type="CDD" id="cd01637">
    <property type="entry name" value="IMPase_like"/>
    <property type="match status" value="1"/>
</dbReference>
<evidence type="ECO:0000256" key="1">
    <source>
        <dbReference type="ARBA" id="ARBA00022723"/>
    </source>
</evidence>
<evidence type="ECO:0000313" key="6">
    <source>
        <dbReference type="Proteomes" id="UP000516320"/>
    </source>
</evidence>
<feature type="binding site" evidence="4">
    <location>
        <position position="79"/>
    </location>
    <ligand>
        <name>Mg(2+)</name>
        <dbReference type="ChEBI" id="CHEBI:18420"/>
        <label>1</label>
        <note>catalytic</note>
    </ligand>
</feature>
<dbReference type="GO" id="GO:0008934">
    <property type="term" value="F:inositol monophosphate 1-phosphatase activity"/>
    <property type="evidence" value="ECO:0007669"/>
    <property type="project" value="TreeGrafter"/>
</dbReference>
<dbReference type="Gene3D" id="3.40.190.80">
    <property type="match status" value="1"/>
</dbReference>
<feature type="binding site" evidence="4">
    <location>
        <position position="95"/>
    </location>
    <ligand>
        <name>Mg(2+)</name>
        <dbReference type="ChEBI" id="CHEBI:18420"/>
        <label>1</label>
        <note>catalytic</note>
    </ligand>
</feature>
<gene>
    <name evidence="5" type="ORF">GP475_03515</name>
</gene>
<dbReference type="RefSeq" id="WP_187975278.1">
    <property type="nucleotide sequence ID" value="NZ_CP046884.1"/>
</dbReference>
<dbReference type="SUPFAM" id="SSF56655">
    <property type="entry name" value="Carbohydrate phosphatase"/>
    <property type="match status" value="1"/>
</dbReference>
<dbReference type="EMBL" id="CP046884">
    <property type="protein sequence ID" value="QNQ89822.1"/>
    <property type="molecule type" value="Genomic_DNA"/>
</dbReference>
<keyword evidence="6" id="KW-1185">Reference proteome</keyword>
<dbReference type="Proteomes" id="UP000516320">
    <property type="component" value="Chromosome"/>
</dbReference>
<evidence type="ECO:0000256" key="3">
    <source>
        <dbReference type="ARBA" id="ARBA00022842"/>
    </source>
</evidence>
<name>A0A7H0SMP7_9CORY</name>
<dbReference type="GO" id="GO:0007165">
    <property type="term" value="P:signal transduction"/>
    <property type="evidence" value="ECO:0007669"/>
    <property type="project" value="TreeGrafter"/>
</dbReference>
<evidence type="ECO:0000256" key="2">
    <source>
        <dbReference type="ARBA" id="ARBA00022801"/>
    </source>
</evidence>
<dbReference type="PROSITE" id="PS00629">
    <property type="entry name" value="IMP_1"/>
    <property type="match status" value="1"/>
</dbReference>
<dbReference type="InterPro" id="IPR000760">
    <property type="entry name" value="Inositol_monophosphatase-like"/>
</dbReference>
<feature type="binding site" evidence="4">
    <location>
        <position position="237"/>
    </location>
    <ligand>
        <name>Mg(2+)</name>
        <dbReference type="ChEBI" id="CHEBI:18420"/>
        <label>1</label>
        <note>catalytic</note>
    </ligand>
</feature>